<evidence type="ECO:0008006" key="3">
    <source>
        <dbReference type="Google" id="ProtNLM"/>
    </source>
</evidence>
<dbReference type="GO" id="GO:0016706">
    <property type="term" value="F:2-oxoglutarate-dependent dioxygenase activity"/>
    <property type="evidence" value="ECO:0007669"/>
    <property type="project" value="UniProtKB-ARBA"/>
</dbReference>
<dbReference type="Gene3D" id="2.60.120.620">
    <property type="entry name" value="q2cbj1_9rhob like domain"/>
    <property type="match status" value="1"/>
</dbReference>
<dbReference type="Proteomes" id="UP000636264">
    <property type="component" value="Unassembled WGS sequence"/>
</dbReference>
<dbReference type="InterPro" id="IPR008775">
    <property type="entry name" value="Phytyl_CoA_dOase-like"/>
</dbReference>
<reference evidence="1" key="1">
    <citation type="journal article" date="2014" name="Int. J. Syst. Evol. Microbiol.">
        <title>Complete genome sequence of Corynebacterium casei LMG S-19264T (=DSM 44701T), isolated from a smear-ripened cheese.</title>
        <authorList>
            <consortium name="US DOE Joint Genome Institute (JGI-PGF)"/>
            <person name="Walter F."/>
            <person name="Albersmeier A."/>
            <person name="Kalinowski J."/>
            <person name="Ruckert C."/>
        </authorList>
    </citation>
    <scope>NUCLEOTIDE SEQUENCE</scope>
    <source>
        <strain evidence="1">CGMCC 1.15320</strain>
    </source>
</reference>
<organism evidence="1 2">
    <name type="scientific">Nitratireductor aestuarii</name>
    <dbReference type="NCBI Taxonomy" id="1735103"/>
    <lineage>
        <taxon>Bacteria</taxon>
        <taxon>Pseudomonadati</taxon>
        <taxon>Pseudomonadota</taxon>
        <taxon>Alphaproteobacteria</taxon>
        <taxon>Hyphomicrobiales</taxon>
        <taxon>Phyllobacteriaceae</taxon>
        <taxon>Nitratireductor</taxon>
    </lineage>
</organism>
<sequence length="171" mass="18427">MKPNGLGTFPVRFPSPDEPGDVGWHVDASFGTDNPDFMQWRVNVKSRGRALLMLFLFSDVGELDAPTKVRKGSHRAIARQLLPAGEDGLTLGELAADGFASTAGCEEVLATGEAGTVYLCHPFLVHSAQPHRGTRPRFMAQPALLPKGEFDPALPPSPVQIAIRRAIGMEL</sequence>
<dbReference type="EMBL" id="BMIF01000019">
    <property type="protein sequence ID" value="GGA81170.1"/>
    <property type="molecule type" value="Genomic_DNA"/>
</dbReference>
<evidence type="ECO:0000313" key="1">
    <source>
        <dbReference type="EMBL" id="GGA81170.1"/>
    </source>
</evidence>
<reference evidence="1" key="2">
    <citation type="submission" date="2020-09" db="EMBL/GenBank/DDBJ databases">
        <authorList>
            <person name="Sun Q."/>
            <person name="Zhou Y."/>
        </authorList>
    </citation>
    <scope>NUCLEOTIDE SEQUENCE</scope>
    <source>
        <strain evidence="1">CGMCC 1.15320</strain>
    </source>
</reference>
<dbReference type="Pfam" id="PF05721">
    <property type="entry name" value="PhyH"/>
    <property type="match status" value="1"/>
</dbReference>
<accession>A0A916WAG1</accession>
<dbReference type="AlphaFoldDB" id="A0A916WAG1"/>
<name>A0A916WAG1_9HYPH</name>
<keyword evidence="2" id="KW-1185">Reference proteome</keyword>
<dbReference type="SUPFAM" id="SSF51197">
    <property type="entry name" value="Clavaminate synthase-like"/>
    <property type="match status" value="1"/>
</dbReference>
<comment type="caution">
    <text evidence="1">The sequence shown here is derived from an EMBL/GenBank/DDBJ whole genome shotgun (WGS) entry which is preliminary data.</text>
</comment>
<protein>
    <recommendedName>
        <fullName evidence="3">Phytanoyl-CoA dioxygenase</fullName>
    </recommendedName>
</protein>
<evidence type="ECO:0000313" key="2">
    <source>
        <dbReference type="Proteomes" id="UP000636264"/>
    </source>
</evidence>
<proteinExistence type="predicted"/>
<gene>
    <name evidence="1" type="ORF">GCM10011385_39300</name>
</gene>